<dbReference type="EMBL" id="ML993927">
    <property type="protein sequence ID" value="KAF2202716.1"/>
    <property type="molecule type" value="Genomic_DNA"/>
</dbReference>
<organism evidence="3 4">
    <name type="scientific">Delitschia confertaspora ATCC 74209</name>
    <dbReference type="NCBI Taxonomy" id="1513339"/>
    <lineage>
        <taxon>Eukaryota</taxon>
        <taxon>Fungi</taxon>
        <taxon>Dikarya</taxon>
        <taxon>Ascomycota</taxon>
        <taxon>Pezizomycotina</taxon>
        <taxon>Dothideomycetes</taxon>
        <taxon>Pleosporomycetidae</taxon>
        <taxon>Pleosporales</taxon>
        <taxon>Delitschiaceae</taxon>
        <taxon>Delitschia</taxon>
    </lineage>
</organism>
<feature type="region of interest" description="Disordered" evidence="1">
    <location>
        <begin position="190"/>
        <end position="284"/>
    </location>
</feature>
<feature type="compositionally biased region" description="Basic and acidic residues" evidence="1">
    <location>
        <begin position="221"/>
        <end position="232"/>
    </location>
</feature>
<dbReference type="GO" id="GO:0005829">
    <property type="term" value="C:cytosol"/>
    <property type="evidence" value="ECO:0007669"/>
    <property type="project" value="TreeGrafter"/>
</dbReference>
<evidence type="ECO:0000313" key="4">
    <source>
        <dbReference type="Proteomes" id="UP000799536"/>
    </source>
</evidence>
<dbReference type="GO" id="GO:0033698">
    <property type="term" value="C:Rpd3L complex"/>
    <property type="evidence" value="ECO:0007669"/>
    <property type="project" value="TreeGrafter"/>
</dbReference>
<dbReference type="AlphaFoldDB" id="A0A9P4MTN0"/>
<dbReference type="InterPro" id="IPR039602">
    <property type="entry name" value="Rxt2"/>
</dbReference>
<feature type="compositionally biased region" description="Polar residues" evidence="1">
    <location>
        <begin position="206"/>
        <end position="219"/>
    </location>
</feature>
<feature type="region of interest" description="Disordered" evidence="1">
    <location>
        <begin position="156"/>
        <end position="178"/>
    </location>
</feature>
<feature type="compositionally biased region" description="Low complexity" evidence="1">
    <location>
        <begin position="269"/>
        <end position="279"/>
    </location>
</feature>
<proteinExistence type="predicted"/>
<dbReference type="PANTHER" id="PTHR28232:SF1">
    <property type="entry name" value="TRANSCRIPTIONAL REGULATORY PROTEIN RXT2"/>
    <property type="match status" value="1"/>
</dbReference>
<dbReference type="Pfam" id="PF08595">
    <property type="entry name" value="RXT2_N"/>
    <property type="match status" value="1"/>
</dbReference>
<accession>A0A9P4MTN0</accession>
<feature type="compositionally biased region" description="Polar residues" evidence="1">
    <location>
        <begin position="166"/>
        <end position="176"/>
    </location>
</feature>
<feature type="region of interest" description="Disordered" evidence="1">
    <location>
        <begin position="357"/>
        <end position="407"/>
    </location>
</feature>
<sequence length="407" mass="45479">MASHQQQLIADTIFNMKRRILRRDDADDTEENETPFNNGRHNLKRKATYTRFRGPESTLEPPPYKKKIDHAGYQRYILHYNPPRYDPDGDIVEPVDEYEDEDELSQVEEDPYSEIHLETGAISRKEQIALAKAKTLQTKLQGDVFWVPHGMLEAGGNLQAPDATHLQDTSSAASGNEDTEVAHGQVLQVNGANDKELPVNGVAATEPSNSEGAVQSAMNGDSHKENGERGPSEDNDVSMASPAAEDGSETASQHTAHRMTTRARAQAVSTPSRPSSPSSKVNPIHPLFTFPTDSLPDRDFGLPPAEAEDTRLLLVAFVQKQEEIARAAQDLHLGMLQGERMRQDVFKWAKAEAHVGEMSDGEDWYDKEEWKLDEDLGKGKDEEEEDTVQQGKKTTRRQGRRTDKDDR</sequence>
<reference evidence="3" key="1">
    <citation type="journal article" date="2020" name="Stud. Mycol.">
        <title>101 Dothideomycetes genomes: a test case for predicting lifestyles and emergence of pathogens.</title>
        <authorList>
            <person name="Haridas S."/>
            <person name="Albert R."/>
            <person name="Binder M."/>
            <person name="Bloem J."/>
            <person name="Labutti K."/>
            <person name="Salamov A."/>
            <person name="Andreopoulos B."/>
            <person name="Baker S."/>
            <person name="Barry K."/>
            <person name="Bills G."/>
            <person name="Bluhm B."/>
            <person name="Cannon C."/>
            <person name="Castanera R."/>
            <person name="Culley D."/>
            <person name="Daum C."/>
            <person name="Ezra D."/>
            <person name="Gonzalez J."/>
            <person name="Henrissat B."/>
            <person name="Kuo A."/>
            <person name="Liang C."/>
            <person name="Lipzen A."/>
            <person name="Lutzoni F."/>
            <person name="Magnuson J."/>
            <person name="Mondo S."/>
            <person name="Nolan M."/>
            <person name="Ohm R."/>
            <person name="Pangilinan J."/>
            <person name="Park H.-J."/>
            <person name="Ramirez L."/>
            <person name="Alfaro M."/>
            <person name="Sun H."/>
            <person name="Tritt A."/>
            <person name="Yoshinaga Y."/>
            <person name="Zwiers L.-H."/>
            <person name="Turgeon B."/>
            <person name="Goodwin S."/>
            <person name="Spatafora J."/>
            <person name="Crous P."/>
            <person name="Grigoriev I."/>
        </authorList>
    </citation>
    <scope>NUCLEOTIDE SEQUENCE</scope>
    <source>
        <strain evidence="3">ATCC 74209</strain>
    </source>
</reference>
<evidence type="ECO:0000256" key="1">
    <source>
        <dbReference type="SAM" id="MobiDB-lite"/>
    </source>
</evidence>
<dbReference type="PANTHER" id="PTHR28232">
    <property type="entry name" value="TRANSCRIPTIONAL REGULATORY PROTEIN RXT2"/>
    <property type="match status" value="1"/>
</dbReference>
<keyword evidence="4" id="KW-1185">Reference proteome</keyword>
<protein>
    <recommendedName>
        <fullName evidence="2">Transcriptional regulatory protein RXT2 N-terminal domain-containing protein</fullName>
    </recommendedName>
</protein>
<dbReference type="InterPro" id="IPR013904">
    <property type="entry name" value="RXT2_N"/>
</dbReference>
<name>A0A9P4MTN0_9PLEO</name>
<evidence type="ECO:0000259" key="2">
    <source>
        <dbReference type="Pfam" id="PF08595"/>
    </source>
</evidence>
<feature type="compositionally biased region" description="Basic and acidic residues" evidence="1">
    <location>
        <begin position="367"/>
        <end position="381"/>
    </location>
</feature>
<feature type="region of interest" description="Disordered" evidence="1">
    <location>
        <begin position="25"/>
        <end position="46"/>
    </location>
</feature>
<dbReference type="Proteomes" id="UP000799536">
    <property type="component" value="Unassembled WGS sequence"/>
</dbReference>
<comment type="caution">
    <text evidence="3">The sequence shown here is derived from an EMBL/GenBank/DDBJ whole genome shotgun (WGS) entry which is preliminary data.</text>
</comment>
<gene>
    <name evidence="3" type="ORF">GQ43DRAFT_447943</name>
</gene>
<evidence type="ECO:0000313" key="3">
    <source>
        <dbReference type="EMBL" id="KAF2202716.1"/>
    </source>
</evidence>
<dbReference type="OrthoDB" id="441210at2759"/>
<feature type="domain" description="Transcriptional regulatory protein RXT2 N-terminal" evidence="2">
    <location>
        <begin position="43"/>
        <end position="118"/>
    </location>
</feature>